<dbReference type="InterPro" id="IPR042099">
    <property type="entry name" value="ANL_N_sf"/>
</dbReference>
<sequence length="576" mass="61988">MQPSGYVADPSGYATYDPDRPALVMARGRQVITYGALNERSARLARLLSDRGLVAGDVVALLAENHPRFMEVLWAAVRSGLYLTAINRYGTAEEIAYILRDSGACALVTTATLAATAVPAAREVPGCATRLMIDGVREGADGGGADGFEAYEAAIAAVPAESPARPVLGELMLYSSGTTGRPKGIKRPLQELDGSVPIVAKGARMCRSLAGMNERSVYLCPAPLYHAAPLGWVRGAHELGATVVIMEKFDAREMLEVIERERVTHLQAVPTMFVRLLKLPEEIRRRYDLSSLQRVLHAGAPCPVPVKRQIIDWFGPIVTEYYSGTEGAGMTVISSAEWLERPGSVGRASLGRIRVCGPDGAELPVGETGSIYFEREDTVFEYHNDAEKTLSARHPEHANWLSLGDMGYVDEDGYLYLTDRSAFTIISGGVNIYPAEIEACLTIHPDVEDVAVFGLPDPEMGEYVQAVVQPVAGAEPTPELAEQLRAHVRAHLAGPKVPRVVDFAAELPRLPTGKLYKVPLRQQYLDRLAAEPPAAELPGAEPPAAQAGSPAAQAGSPAPTEDVKEDHEVEESGERA</sequence>
<dbReference type="Pfam" id="PF13193">
    <property type="entry name" value="AMP-binding_C"/>
    <property type="match status" value="1"/>
</dbReference>
<organism evidence="4 5">
    <name type="scientific">Parafrankia irregularis</name>
    <dbReference type="NCBI Taxonomy" id="795642"/>
    <lineage>
        <taxon>Bacteria</taxon>
        <taxon>Bacillati</taxon>
        <taxon>Actinomycetota</taxon>
        <taxon>Actinomycetes</taxon>
        <taxon>Frankiales</taxon>
        <taxon>Frankiaceae</taxon>
        <taxon>Parafrankia</taxon>
    </lineage>
</organism>
<reference evidence="5" key="1">
    <citation type="submission" date="2015-11" db="EMBL/GenBank/DDBJ databases">
        <authorList>
            <person name="Varghese N."/>
        </authorList>
    </citation>
    <scope>NUCLEOTIDE SEQUENCE [LARGE SCALE GENOMIC DNA]</scope>
    <source>
        <strain evidence="5">DSM 45899</strain>
    </source>
</reference>
<dbReference type="Gene3D" id="3.30.300.30">
    <property type="match status" value="1"/>
</dbReference>
<name>A0A0S4QPH9_9ACTN</name>
<dbReference type="Gene3D" id="3.40.50.12780">
    <property type="entry name" value="N-terminal domain of ligase-like"/>
    <property type="match status" value="1"/>
</dbReference>
<feature type="domain" description="AMP-dependent synthetase/ligase" evidence="2">
    <location>
        <begin position="16"/>
        <end position="376"/>
    </location>
</feature>
<dbReference type="SUPFAM" id="SSF56801">
    <property type="entry name" value="Acetyl-CoA synthetase-like"/>
    <property type="match status" value="1"/>
</dbReference>
<keyword evidence="5" id="KW-1185">Reference proteome</keyword>
<dbReference type="PROSITE" id="PS00455">
    <property type="entry name" value="AMP_BINDING"/>
    <property type="match status" value="1"/>
</dbReference>
<feature type="region of interest" description="Disordered" evidence="1">
    <location>
        <begin position="531"/>
        <end position="576"/>
    </location>
</feature>
<dbReference type="RefSeq" id="WP_091278675.1">
    <property type="nucleotide sequence ID" value="NZ_FAOZ01000012.1"/>
</dbReference>
<gene>
    <name evidence="4" type="ORF">Ga0074812_1127</name>
</gene>
<evidence type="ECO:0000256" key="1">
    <source>
        <dbReference type="SAM" id="MobiDB-lite"/>
    </source>
</evidence>
<proteinExistence type="predicted"/>
<dbReference type="Pfam" id="PF00501">
    <property type="entry name" value="AMP-binding"/>
    <property type="match status" value="1"/>
</dbReference>
<dbReference type="InterPro" id="IPR025110">
    <property type="entry name" value="AMP-bd_C"/>
</dbReference>
<dbReference type="AlphaFoldDB" id="A0A0S4QPH9"/>
<protein>
    <submittedName>
        <fullName evidence="4">Acyl-CoA synthetase (AMP-forming)/AMP-acid ligase II</fullName>
    </submittedName>
</protein>
<evidence type="ECO:0000259" key="2">
    <source>
        <dbReference type="Pfam" id="PF00501"/>
    </source>
</evidence>
<evidence type="ECO:0000313" key="4">
    <source>
        <dbReference type="EMBL" id="CUU57347.1"/>
    </source>
</evidence>
<feature type="compositionally biased region" description="Basic and acidic residues" evidence="1">
    <location>
        <begin position="561"/>
        <end position="576"/>
    </location>
</feature>
<feature type="compositionally biased region" description="Low complexity" evidence="1">
    <location>
        <begin position="531"/>
        <end position="559"/>
    </location>
</feature>
<dbReference type="PANTHER" id="PTHR24096:SF323">
    <property type="entry name" value="BLR3536 PROTEIN"/>
    <property type="match status" value="1"/>
</dbReference>
<feature type="domain" description="AMP-binding enzyme C-terminal" evidence="3">
    <location>
        <begin position="436"/>
        <end position="514"/>
    </location>
</feature>
<dbReference type="Proteomes" id="UP000198802">
    <property type="component" value="Unassembled WGS sequence"/>
</dbReference>
<keyword evidence="4" id="KW-0436">Ligase</keyword>
<dbReference type="PANTHER" id="PTHR24096">
    <property type="entry name" value="LONG-CHAIN-FATTY-ACID--COA LIGASE"/>
    <property type="match status" value="1"/>
</dbReference>
<dbReference type="InterPro" id="IPR020845">
    <property type="entry name" value="AMP-binding_CS"/>
</dbReference>
<evidence type="ECO:0000259" key="3">
    <source>
        <dbReference type="Pfam" id="PF13193"/>
    </source>
</evidence>
<dbReference type="EMBL" id="FAOZ01000012">
    <property type="protein sequence ID" value="CUU57347.1"/>
    <property type="molecule type" value="Genomic_DNA"/>
</dbReference>
<evidence type="ECO:0000313" key="5">
    <source>
        <dbReference type="Proteomes" id="UP000198802"/>
    </source>
</evidence>
<accession>A0A0S4QPH9</accession>
<dbReference type="InterPro" id="IPR045851">
    <property type="entry name" value="AMP-bd_C_sf"/>
</dbReference>
<dbReference type="GO" id="GO:0016405">
    <property type="term" value="F:CoA-ligase activity"/>
    <property type="evidence" value="ECO:0007669"/>
    <property type="project" value="TreeGrafter"/>
</dbReference>
<dbReference type="InterPro" id="IPR000873">
    <property type="entry name" value="AMP-dep_synth/lig_dom"/>
</dbReference>